<feature type="non-terminal residue" evidence="1">
    <location>
        <position position="65"/>
    </location>
</feature>
<reference evidence="1" key="1">
    <citation type="submission" date="2022-07" db="EMBL/GenBank/DDBJ databases">
        <title>Phylogenomic reconstructions and comparative analyses of Kickxellomycotina fungi.</title>
        <authorList>
            <person name="Reynolds N.K."/>
            <person name="Stajich J.E."/>
            <person name="Barry K."/>
            <person name="Grigoriev I.V."/>
            <person name="Crous P."/>
            <person name="Smith M.E."/>
        </authorList>
    </citation>
    <scope>NUCLEOTIDE SEQUENCE</scope>
    <source>
        <strain evidence="1">Benny 63K</strain>
    </source>
</reference>
<name>A0ACC1HYS4_9FUNG</name>
<gene>
    <name evidence="1" type="primary">LYS1_4</name>
    <name evidence="1" type="ORF">LPJ66_012278</name>
</gene>
<sequence>MSGTTATTTTHLWLREETKPMEHRAALSPEVCKKLLATGNFEITVEESKERIFADAEYTAVGCRL</sequence>
<organism evidence="1 2">
    <name type="scientific">Kickxella alabastrina</name>
    <dbReference type="NCBI Taxonomy" id="61397"/>
    <lineage>
        <taxon>Eukaryota</taxon>
        <taxon>Fungi</taxon>
        <taxon>Fungi incertae sedis</taxon>
        <taxon>Zoopagomycota</taxon>
        <taxon>Kickxellomycotina</taxon>
        <taxon>Kickxellomycetes</taxon>
        <taxon>Kickxellales</taxon>
        <taxon>Kickxellaceae</taxon>
        <taxon>Kickxella</taxon>
    </lineage>
</organism>
<dbReference type="EMBL" id="JANBPG010004384">
    <property type="protein sequence ID" value="KAJ1876616.1"/>
    <property type="molecule type" value="Genomic_DNA"/>
</dbReference>
<protein>
    <submittedName>
        <fullName evidence="1">Saccharopine dehydrogenase</fullName>
    </submittedName>
</protein>
<dbReference type="Proteomes" id="UP001150581">
    <property type="component" value="Unassembled WGS sequence"/>
</dbReference>
<evidence type="ECO:0000313" key="1">
    <source>
        <dbReference type="EMBL" id="KAJ1876616.1"/>
    </source>
</evidence>
<evidence type="ECO:0000313" key="2">
    <source>
        <dbReference type="Proteomes" id="UP001150581"/>
    </source>
</evidence>
<comment type="caution">
    <text evidence="1">The sequence shown here is derived from an EMBL/GenBank/DDBJ whole genome shotgun (WGS) entry which is preliminary data.</text>
</comment>
<keyword evidence="2" id="KW-1185">Reference proteome</keyword>
<proteinExistence type="predicted"/>
<accession>A0ACC1HYS4</accession>